<dbReference type="EMBL" id="CP026105">
    <property type="protein sequence ID" value="AUT67660.1"/>
    <property type="molecule type" value="Genomic_DNA"/>
</dbReference>
<feature type="compositionally biased region" description="Low complexity" evidence="1">
    <location>
        <begin position="811"/>
        <end position="821"/>
    </location>
</feature>
<feature type="compositionally biased region" description="Gly residues" evidence="1">
    <location>
        <begin position="579"/>
        <end position="594"/>
    </location>
</feature>
<feature type="compositionally biased region" description="Pro residues" evidence="1">
    <location>
        <begin position="854"/>
        <end position="874"/>
    </location>
</feature>
<dbReference type="RefSeq" id="WP_103153669.1">
    <property type="nucleotide sequence ID" value="NZ_CADFGJ010000017.1"/>
</dbReference>
<dbReference type="Gene3D" id="2.60.120.1440">
    <property type="match status" value="1"/>
</dbReference>
<dbReference type="Pfam" id="PF20245">
    <property type="entry name" value="DUF6600"/>
    <property type="match status" value="1"/>
</dbReference>
<dbReference type="InterPro" id="IPR046535">
    <property type="entry name" value="DUF6600"/>
</dbReference>
<evidence type="ECO:0000256" key="1">
    <source>
        <dbReference type="SAM" id="MobiDB-lite"/>
    </source>
</evidence>
<feature type="compositionally biased region" description="Low complexity" evidence="1">
    <location>
        <begin position="838"/>
        <end position="848"/>
    </location>
</feature>
<evidence type="ECO:0000313" key="3">
    <source>
        <dbReference type="Proteomes" id="UP000236649"/>
    </source>
</evidence>
<evidence type="ECO:0000313" key="2">
    <source>
        <dbReference type="EMBL" id="AUT67660.1"/>
    </source>
</evidence>
<feature type="compositionally biased region" description="Low complexity" evidence="1">
    <location>
        <begin position="566"/>
        <end position="578"/>
    </location>
</feature>
<dbReference type="KEGG" id="phs:C2L64_04380"/>
<feature type="compositionally biased region" description="Polar residues" evidence="1">
    <location>
        <begin position="714"/>
        <end position="729"/>
    </location>
</feature>
<name>A0AAN1MHX0_9BURK</name>
<organism evidence="2 3">
    <name type="scientific">Paraburkholderia hospita</name>
    <dbReference type="NCBI Taxonomy" id="169430"/>
    <lineage>
        <taxon>Bacteria</taxon>
        <taxon>Pseudomonadati</taxon>
        <taxon>Pseudomonadota</taxon>
        <taxon>Betaproteobacteria</taxon>
        <taxon>Burkholderiales</taxon>
        <taxon>Burkholderiaceae</taxon>
        <taxon>Paraburkholderia</taxon>
    </lineage>
</organism>
<sequence length="910" mass="97139">MKSLATPGTTSRHANPALRRDARRASLVALAVAGALTSLALQSAAAQDAPPPANYAQSAPDSDPPGRIARLNYMAGTVTTEPAGASDWSYAQVNRPLTTGDQLWNDKNARSELHIGSTAVRMGAQTSLDILNLDDNSAQLKVAQGTLSTRVRAITPGSSYEIDTPNLALGVNGPGDYRVDVAPDGSSTTVTVRSGSATVYGDNGQVPVGAGQQVTFTGTSLQQAAASGAPGADPFDQWAASRDAAEERSVSARYVSREMPGYQDLDANGTWRSTPQYGHVWTPNQEPAGWAPYRDGHWAWQAPWGWTWVDDAPWGFAPYHYGRWAYVDDSWAWVPGQAAVSEPPVYAPALVAFVGDGDGGGSDWGVNLAVGGVAAAGLAWFALGPGEPWHPHWGRDHDWSPRYYERVNNTVIVNNRVDIHNNTHNTYINYRAPGAVTAMPATAFVHGQPTNRFAHRADPAQWRNARFNAGAPGIAPVRQSFGPGTRNAAYRPPANVMARPVVGTRNPGVPAAFHDRLAQNFAQGGHGRVPGAGEPIVHTSVPARFGAQTVGGNGPVANVRVVRSHAPGQMPGAMPGAPMAGGPGAQRPGGGAPQGNGQKQGMPGHGFVPGQIAGAPNGQRPGGGEAQGNGQPHAMPTQPGNGVPRPPQFASGRPMNGMPQQPGQPGNAQRPDMGAGQQREPAWTQHHAPMAQQHGNPQQSGAAQTPGQRPPMSQPGQVAQQQRESAQRSGNGFGGGVVQGQPPHGQDQRGQPAPMQQAQAQPRPEMHPQPQVQQPQVQQQPRADMHPQPQQQARQEFHPQAQPQPRPEVRPQPQQPQQQARQEIRPQPQPQPRPEFHPQPQQPQQQARQEFHPQPQPQPRPESHPQPQPQPRPAPQQVQQPHPQPQPQPQPQPHQDQRTTGGGHDEHHRG</sequence>
<dbReference type="PANTHER" id="PTHR38731">
    <property type="entry name" value="LIPL45-RELATED LIPOPROTEIN-RELATED"/>
    <property type="match status" value="1"/>
</dbReference>
<reference evidence="2 3" key="1">
    <citation type="submission" date="2018-01" db="EMBL/GenBank/DDBJ databases">
        <title>Species boundaries and ecological features among Paraburkholderia terrae DSMZ17804T, P. hospita DSMZ17164T and P. caribensis DSMZ13236T.</title>
        <authorList>
            <person name="Pratama A.A."/>
        </authorList>
    </citation>
    <scope>NUCLEOTIDE SEQUENCE [LARGE SCALE GENOMIC DNA]</scope>
    <source>
        <strain evidence="2 3">DSM 17164</strain>
    </source>
</reference>
<feature type="compositionally biased region" description="Pro residues" evidence="1">
    <location>
        <begin position="882"/>
        <end position="892"/>
    </location>
</feature>
<gene>
    <name evidence="2" type="ORF">C2L64_04380</name>
</gene>
<feature type="compositionally biased region" description="Polar residues" evidence="1">
    <location>
        <begin position="693"/>
        <end position="707"/>
    </location>
</feature>
<proteinExistence type="predicted"/>
<accession>A0AAN1MHX0</accession>
<feature type="compositionally biased region" description="Low complexity" evidence="1">
    <location>
        <begin position="751"/>
        <end position="781"/>
    </location>
</feature>
<feature type="region of interest" description="Disordered" evidence="1">
    <location>
        <begin position="566"/>
        <end position="910"/>
    </location>
</feature>
<feature type="compositionally biased region" description="Low complexity" evidence="1">
    <location>
        <begin position="652"/>
        <end position="671"/>
    </location>
</feature>
<dbReference type="AlphaFoldDB" id="A0AAN1MHX0"/>
<protein>
    <submittedName>
        <fullName evidence="2">FecR protein</fullName>
    </submittedName>
</protein>
<dbReference type="Proteomes" id="UP000236649">
    <property type="component" value="Chromosome 1"/>
</dbReference>
<dbReference type="GeneID" id="55527583"/>
<dbReference type="PANTHER" id="PTHR38731:SF3">
    <property type="entry name" value="BLL6125 PROTEIN"/>
    <property type="match status" value="1"/>
</dbReference>